<evidence type="ECO:0000313" key="1">
    <source>
        <dbReference type="Proteomes" id="UP000887540"/>
    </source>
</evidence>
<evidence type="ECO:0000313" key="2">
    <source>
        <dbReference type="WBParaSite" id="ACRNAN_scaffold2021.g23966.t1"/>
    </source>
</evidence>
<dbReference type="WBParaSite" id="ACRNAN_scaffold2021.g23966.t1">
    <property type="protein sequence ID" value="ACRNAN_scaffold2021.g23966.t1"/>
    <property type="gene ID" value="ACRNAN_scaffold2021.g23966"/>
</dbReference>
<accession>A0A914D9C8</accession>
<proteinExistence type="predicted"/>
<organism evidence="1 2">
    <name type="scientific">Acrobeloides nanus</name>
    <dbReference type="NCBI Taxonomy" id="290746"/>
    <lineage>
        <taxon>Eukaryota</taxon>
        <taxon>Metazoa</taxon>
        <taxon>Ecdysozoa</taxon>
        <taxon>Nematoda</taxon>
        <taxon>Chromadorea</taxon>
        <taxon>Rhabditida</taxon>
        <taxon>Tylenchina</taxon>
        <taxon>Cephalobomorpha</taxon>
        <taxon>Cephaloboidea</taxon>
        <taxon>Cephalobidae</taxon>
        <taxon>Acrobeloides</taxon>
    </lineage>
</organism>
<sequence length="183" mass="21612">MTDQPHRFPAGPRPTIQKRKYPNPMKIRELEKALDLTGFINQLEELINRPIKIPPVRPSAGTSRHARHGVFSVKDIWQNKEEQKKEVSKLYNAESLGERQWLLDLLTEESDSEDSGGEEHFTQQNLKELLKIHRRRRTLQTQYHNDIMNSQYTYYSAGLLSNHDRFPEHQKEVQKQFFFEDGV</sequence>
<keyword evidence="1" id="KW-1185">Reference proteome</keyword>
<dbReference type="AlphaFoldDB" id="A0A914D9C8"/>
<dbReference type="Proteomes" id="UP000887540">
    <property type="component" value="Unplaced"/>
</dbReference>
<name>A0A914D9C8_9BILA</name>
<reference evidence="2" key="1">
    <citation type="submission" date="2022-11" db="UniProtKB">
        <authorList>
            <consortium name="WormBaseParasite"/>
        </authorList>
    </citation>
    <scope>IDENTIFICATION</scope>
</reference>
<protein>
    <submittedName>
        <fullName evidence="2">Uncharacterized protein</fullName>
    </submittedName>
</protein>